<keyword evidence="6 14" id="KW-0812">Transmembrane</keyword>
<evidence type="ECO:0000259" key="18">
    <source>
        <dbReference type="Pfam" id="PF07715"/>
    </source>
</evidence>
<keyword evidence="20" id="KW-1185">Reference proteome</keyword>
<dbReference type="Pfam" id="PF00593">
    <property type="entry name" value="TonB_dep_Rec_b-barrel"/>
    <property type="match status" value="1"/>
</dbReference>
<feature type="chain" id="PRO_5019227109" evidence="16">
    <location>
        <begin position="21"/>
        <end position="698"/>
    </location>
</feature>
<dbReference type="InterPro" id="IPR010105">
    <property type="entry name" value="TonB_sidphr_rcpt"/>
</dbReference>
<evidence type="ECO:0000313" key="19">
    <source>
        <dbReference type="EMBL" id="RUO63096.1"/>
    </source>
</evidence>
<evidence type="ECO:0000256" key="13">
    <source>
        <dbReference type="ARBA" id="ARBA00023237"/>
    </source>
</evidence>
<dbReference type="PROSITE" id="PS52016">
    <property type="entry name" value="TONB_DEPENDENT_REC_3"/>
    <property type="match status" value="1"/>
</dbReference>
<keyword evidence="5" id="KW-0410">Iron transport</keyword>
<evidence type="ECO:0000256" key="9">
    <source>
        <dbReference type="ARBA" id="ARBA00023065"/>
    </source>
</evidence>
<dbReference type="Gene3D" id="2.170.130.10">
    <property type="entry name" value="TonB-dependent receptor, plug domain"/>
    <property type="match status" value="1"/>
</dbReference>
<dbReference type="InterPro" id="IPR037066">
    <property type="entry name" value="Plug_dom_sf"/>
</dbReference>
<dbReference type="CDD" id="cd01347">
    <property type="entry name" value="ligand_gated_channel"/>
    <property type="match status" value="1"/>
</dbReference>
<feature type="domain" description="TonB-dependent receptor plug" evidence="18">
    <location>
        <begin position="50"/>
        <end position="146"/>
    </location>
</feature>
<keyword evidence="8" id="KW-0408">Iron</keyword>
<evidence type="ECO:0000256" key="11">
    <source>
        <dbReference type="ARBA" id="ARBA00023136"/>
    </source>
</evidence>
<dbReference type="AlphaFoldDB" id="A0A432YPQ0"/>
<dbReference type="EMBL" id="PIPY01000002">
    <property type="protein sequence ID" value="RUO63096.1"/>
    <property type="molecule type" value="Genomic_DNA"/>
</dbReference>
<evidence type="ECO:0000256" key="14">
    <source>
        <dbReference type="PROSITE-ProRule" id="PRU01360"/>
    </source>
</evidence>
<evidence type="ECO:0000256" key="12">
    <source>
        <dbReference type="ARBA" id="ARBA00023170"/>
    </source>
</evidence>
<comment type="similarity">
    <text evidence="2 14 15">Belongs to the TonB-dependent receptor family.</text>
</comment>
<keyword evidence="3 14" id="KW-0813">Transport</keyword>
<dbReference type="GO" id="GO:0009279">
    <property type="term" value="C:cell outer membrane"/>
    <property type="evidence" value="ECO:0007669"/>
    <property type="project" value="UniProtKB-SubCell"/>
</dbReference>
<evidence type="ECO:0000256" key="15">
    <source>
        <dbReference type="RuleBase" id="RU003357"/>
    </source>
</evidence>
<evidence type="ECO:0000313" key="20">
    <source>
        <dbReference type="Proteomes" id="UP000288259"/>
    </source>
</evidence>
<dbReference type="PANTHER" id="PTHR32552:SF68">
    <property type="entry name" value="FERRICHROME OUTER MEMBRANE TRANSPORTER_PHAGE RECEPTOR"/>
    <property type="match status" value="1"/>
</dbReference>
<dbReference type="Pfam" id="PF07715">
    <property type="entry name" value="Plug"/>
    <property type="match status" value="1"/>
</dbReference>
<keyword evidence="13 14" id="KW-0998">Cell outer membrane</keyword>
<evidence type="ECO:0000256" key="10">
    <source>
        <dbReference type="ARBA" id="ARBA00023077"/>
    </source>
</evidence>
<dbReference type="InterPro" id="IPR036942">
    <property type="entry name" value="Beta-barrel_TonB_sf"/>
</dbReference>
<keyword evidence="12 19" id="KW-0675">Receptor</keyword>
<feature type="signal peptide" evidence="16">
    <location>
        <begin position="1"/>
        <end position="20"/>
    </location>
</feature>
<keyword evidence="4 14" id="KW-1134">Transmembrane beta strand</keyword>
<dbReference type="InterPro" id="IPR012910">
    <property type="entry name" value="Plug_dom"/>
</dbReference>
<comment type="subcellular location">
    <subcellularLocation>
        <location evidence="1 14">Cell outer membrane</location>
        <topology evidence="1 14">Multi-pass membrane protein</topology>
    </subcellularLocation>
</comment>
<dbReference type="GO" id="GO:0015344">
    <property type="term" value="F:siderophore uptake transmembrane transporter activity"/>
    <property type="evidence" value="ECO:0007669"/>
    <property type="project" value="TreeGrafter"/>
</dbReference>
<comment type="caution">
    <text evidence="19">The sequence shown here is derived from an EMBL/GenBank/DDBJ whole genome shotgun (WGS) entry which is preliminary data.</text>
</comment>
<reference evidence="20" key="1">
    <citation type="journal article" date="2018" name="Front. Microbiol.">
        <title>Genome-Based Analysis Reveals the Taxonomy and Diversity of the Family Idiomarinaceae.</title>
        <authorList>
            <person name="Liu Y."/>
            <person name="Lai Q."/>
            <person name="Shao Z."/>
        </authorList>
    </citation>
    <scope>NUCLEOTIDE SEQUENCE [LARGE SCALE GENOMIC DNA]</scope>
    <source>
        <strain evidence="20">CVS-6</strain>
    </source>
</reference>
<proteinExistence type="inferred from homology"/>
<dbReference type="SUPFAM" id="SSF56935">
    <property type="entry name" value="Porins"/>
    <property type="match status" value="1"/>
</dbReference>
<evidence type="ECO:0000256" key="1">
    <source>
        <dbReference type="ARBA" id="ARBA00004571"/>
    </source>
</evidence>
<evidence type="ECO:0000256" key="16">
    <source>
        <dbReference type="SAM" id="SignalP"/>
    </source>
</evidence>
<dbReference type="InterPro" id="IPR000531">
    <property type="entry name" value="Beta-barrel_TonB"/>
</dbReference>
<dbReference type="GO" id="GO:0038023">
    <property type="term" value="F:signaling receptor activity"/>
    <property type="evidence" value="ECO:0007669"/>
    <property type="project" value="InterPro"/>
</dbReference>
<accession>A0A432YPQ0</accession>
<keyword evidence="7 16" id="KW-0732">Signal</keyword>
<dbReference type="Proteomes" id="UP000288259">
    <property type="component" value="Unassembled WGS sequence"/>
</dbReference>
<evidence type="ECO:0000256" key="7">
    <source>
        <dbReference type="ARBA" id="ARBA00022729"/>
    </source>
</evidence>
<sequence>MKFRLTTIAAAILLSQTATAQNSEEVELIKVKGQHLSVSESNSVKTPTPIIDVPQSLTIVTAEEISARGITSIGEIIDYTPGVNTTQGEGHRDAVVFRGVRSTADFYLDGNRDDVQYYRALYNIEQVEILRGPNALLFGRGGTGGILNRVSKKADIGGEFTDYTASLNSFGGLYTAIDTNVTASHKSAVRINAMYERLDNHRDFYDGERYGFNPTARIELTDDTTLDLSYEYINHERFIDRGIPTDADGRPVEAFEDIVFADPQNNYSEIEAHVFRVAAEHKFSAAVKGNFSAFYGDYDKVYSNFYASDYDPANDLVELDGYIDHTLRDNLILSGNIVGEFETGSIGHTLIVGTELISTNSDQNRYNPVFSTSGADRELFTVQRPIRLNGLSGVNANGENFTVSFSDLNDDTRVNLEVFSFYVQDEIALSEHFDVVLGARFDQFDIEVFNADPAVLETRSRTDNEISPRAGIIYKPMENISLYASYSRSFLPRSGEQYADINGANDKLDPNTFSNREIGLKWDLAPRMSFTAAVFENEQSSPQVADNDPSTLDVIDSDISGFELQFKGELTRDWHFMANYSNLDGEIVSRTGPTGRTPRELPEQTFSAWNTYQLSDNFGVGLGVTYQDESFINNSNTAVLPSYTRVDASAYYEISDTMRVQVNIDNLTNELYFPNAHSTHQVTVGAPLNASVSLVGTF</sequence>
<name>A0A432YPQ0_9GAMM</name>
<dbReference type="OrthoDB" id="127311at2"/>
<keyword evidence="11 14" id="KW-0472">Membrane</keyword>
<evidence type="ECO:0000259" key="17">
    <source>
        <dbReference type="Pfam" id="PF00593"/>
    </source>
</evidence>
<evidence type="ECO:0000256" key="2">
    <source>
        <dbReference type="ARBA" id="ARBA00009810"/>
    </source>
</evidence>
<organism evidence="19 20">
    <name type="scientific">Pseudidiomarina insulisalsae</name>
    <dbReference type="NCBI Taxonomy" id="575789"/>
    <lineage>
        <taxon>Bacteria</taxon>
        <taxon>Pseudomonadati</taxon>
        <taxon>Pseudomonadota</taxon>
        <taxon>Gammaproteobacteria</taxon>
        <taxon>Alteromonadales</taxon>
        <taxon>Idiomarinaceae</taxon>
        <taxon>Pseudidiomarina</taxon>
    </lineage>
</organism>
<dbReference type="RefSeq" id="WP_126753662.1">
    <property type="nucleotide sequence ID" value="NZ_PIPY01000002.1"/>
</dbReference>
<dbReference type="PANTHER" id="PTHR32552">
    <property type="entry name" value="FERRICHROME IRON RECEPTOR-RELATED"/>
    <property type="match status" value="1"/>
</dbReference>
<keyword evidence="10 15" id="KW-0798">TonB box</keyword>
<evidence type="ECO:0000256" key="5">
    <source>
        <dbReference type="ARBA" id="ARBA00022496"/>
    </source>
</evidence>
<evidence type="ECO:0000256" key="3">
    <source>
        <dbReference type="ARBA" id="ARBA00022448"/>
    </source>
</evidence>
<dbReference type="GO" id="GO:0015891">
    <property type="term" value="P:siderophore transport"/>
    <property type="evidence" value="ECO:0007669"/>
    <property type="project" value="InterPro"/>
</dbReference>
<feature type="domain" description="TonB-dependent receptor-like beta-barrel" evidence="17">
    <location>
        <begin position="212"/>
        <end position="667"/>
    </location>
</feature>
<keyword evidence="9" id="KW-0406">Ion transport</keyword>
<dbReference type="InterPro" id="IPR039426">
    <property type="entry name" value="TonB-dep_rcpt-like"/>
</dbReference>
<evidence type="ECO:0000256" key="8">
    <source>
        <dbReference type="ARBA" id="ARBA00023004"/>
    </source>
</evidence>
<evidence type="ECO:0000256" key="6">
    <source>
        <dbReference type="ARBA" id="ARBA00022692"/>
    </source>
</evidence>
<evidence type="ECO:0000256" key="4">
    <source>
        <dbReference type="ARBA" id="ARBA00022452"/>
    </source>
</evidence>
<dbReference type="Gene3D" id="2.40.170.20">
    <property type="entry name" value="TonB-dependent receptor, beta-barrel domain"/>
    <property type="match status" value="1"/>
</dbReference>
<gene>
    <name evidence="19" type="ORF">CWI71_02415</name>
</gene>
<dbReference type="NCBIfam" id="TIGR01783">
    <property type="entry name" value="TonB-siderophor"/>
    <property type="match status" value="1"/>
</dbReference>
<protein>
    <submittedName>
        <fullName evidence="19">TonB-dependent siderophore receptor</fullName>
    </submittedName>
</protein>